<dbReference type="Proteomes" id="UP000030675">
    <property type="component" value="Unassembled WGS sequence"/>
</dbReference>
<name>A0A0U1P7D1_PHOLE</name>
<evidence type="ECO:0000313" key="2">
    <source>
        <dbReference type="Proteomes" id="UP000030675"/>
    </source>
</evidence>
<protein>
    <submittedName>
        <fullName evidence="1">Uncharacterized protein</fullName>
    </submittedName>
</protein>
<sequence>MWVLLGQYLLRIQDFGAYLDIRDPVKNTHVNYLIIFCNQLVLFRDYF</sequence>
<accession>A0A0U1P7D1</accession>
<proteinExistence type="predicted"/>
<gene>
    <name evidence="1" type="ORF">PLEI_1980</name>
</gene>
<reference evidence="2" key="1">
    <citation type="submission" date="2012-12" db="EMBL/GenBank/DDBJ databases">
        <title>Genome Sequence of Photobacterium leiognathi lrivu.4.1.</title>
        <authorList>
            <person name="Urbanczyk H."/>
            <person name="Ogura Y."/>
            <person name="Hayashi T."/>
            <person name="Dunlap P.V."/>
        </authorList>
    </citation>
    <scope>NUCLEOTIDE SEQUENCE [LARGE SCALE GENOMIC DNA]</scope>
    <source>
        <strain evidence="2">lrivu.4.1</strain>
    </source>
</reference>
<dbReference type="EMBL" id="DF196819">
    <property type="protein sequence ID" value="GAD30325.1"/>
    <property type="molecule type" value="Genomic_DNA"/>
</dbReference>
<organism evidence="1 2">
    <name type="scientific">Photobacterium leiognathi lrivu.4.1</name>
    <dbReference type="NCBI Taxonomy" id="1248232"/>
    <lineage>
        <taxon>Bacteria</taxon>
        <taxon>Pseudomonadati</taxon>
        <taxon>Pseudomonadota</taxon>
        <taxon>Gammaproteobacteria</taxon>
        <taxon>Vibrionales</taxon>
        <taxon>Vibrionaceae</taxon>
        <taxon>Photobacterium</taxon>
    </lineage>
</organism>
<dbReference type="AlphaFoldDB" id="A0A0U1P7D1"/>
<evidence type="ECO:0000313" key="1">
    <source>
        <dbReference type="EMBL" id="GAD30325.1"/>
    </source>
</evidence>
<dbReference type="HOGENOM" id="CLU_3171395_0_0_6"/>